<protein>
    <recommendedName>
        <fullName evidence="3">MetA-pathway of phenol degradation</fullName>
    </recommendedName>
</protein>
<evidence type="ECO:0000313" key="1">
    <source>
        <dbReference type="EMBL" id="SDF30746.1"/>
    </source>
</evidence>
<dbReference type="AlphaFoldDB" id="A0A1G7K0I2"/>
<evidence type="ECO:0000313" key="2">
    <source>
        <dbReference type="Proteomes" id="UP000182114"/>
    </source>
</evidence>
<keyword evidence="2" id="KW-1185">Reference proteome</keyword>
<dbReference type="EMBL" id="FNBD01000011">
    <property type="protein sequence ID" value="SDF30746.1"/>
    <property type="molecule type" value="Genomic_DNA"/>
</dbReference>
<dbReference type="Proteomes" id="UP000182114">
    <property type="component" value="Unassembled WGS sequence"/>
</dbReference>
<accession>A0A1G7K0I2</accession>
<proteinExistence type="predicted"/>
<sequence length="345" mass="38676">MKNILMMNDLQNFRLQYLYIAFVISILGFSQALANDKFPSVDPDPITCLGHFHVLDNVYDFCDTCGCGSSGGSMGYGTGLNNNFIGVRYIGQQYRSRDGIFNDSPWIDENFNTMQLWGNFPVLKRTVVNVIVPYQFHSRKFSDNTTQHINGLGDVSVLAMYNVLKVRPDSIVSIKLEHYVQVGGGVKIPTGTFDKANNTGSVNPSFQLGNGSWDYVLAANYGFNYRNWGISTLLNYTIKTENPKEYQFGNQFNYALNAFKTYYVDNNFSLTPILGVAGEIYETNKEYGAVVANTKGDIFLGKVSLEAAYSRYALGVVSMLPISQNLNNDKVELKNRLSIYLNVNF</sequence>
<evidence type="ECO:0008006" key="3">
    <source>
        <dbReference type="Google" id="ProtNLM"/>
    </source>
</evidence>
<name>A0A1G7K0I2_9FLAO</name>
<dbReference type="RefSeq" id="WP_254788405.1">
    <property type="nucleotide sequence ID" value="NZ_FNBD01000011.1"/>
</dbReference>
<dbReference type="eggNOG" id="COG4313">
    <property type="taxonomic scope" value="Bacteria"/>
</dbReference>
<gene>
    <name evidence="1" type="ORF">SAMN04487992_11125</name>
</gene>
<reference evidence="2" key="1">
    <citation type="submission" date="2016-10" db="EMBL/GenBank/DDBJ databases">
        <authorList>
            <person name="Varghese N."/>
            <person name="Submissions S."/>
        </authorList>
    </citation>
    <scope>NUCLEOTIDE SEQUENCE [LARGE SCALE GENOMIC DNA]</scope>
    <source>
        <strain evidence="2">DSM 24729</strain>
    </source>
</reference>
<organism evidence="1 2">
    <name type="scientific">Cellulophaga baltica</name>
    <dbReference type="NCBI Taxonomy" id="76594"/>
    <lineage>
        <taxon>Bacteria</taxon>
        <taxon>Pseudomonadati</taxon>
        <taxon>Bacteroidota</taxon>
        <taxon>Flavobacteriia</taxon>
        <taxon>Flavobacteriales</taxon>
        <taxon>Flavobacteriaceae</taxon>
        <taxon>Cellulophaga</taxon>
    </lineage>
</organism>